<dbReference type="OrthoDB" id="9794313at2"/>
<dbReference type="EMBL" id="JSVA01000003">
    <property type="protein sequence ID" value="KOF04371.1"/>
    <property type="molecule type" value="Genomic_DNA"/>
</dbReference>
<accession>A0A0L8AQ47</accession>
<dbReference type="AlphaFoldDB" id="A0A0L8AQ47"/>
<organism evidence="6 7">
    <name type="scientific">Roseivirga seohaensis subsp. aquiponti</name>
    <dbReference type="NCBI Taxonomy" id="1566026"/>
    <lineage>
        <taxon>Bacteria</taxon>
        <taxon>Pseudomonadati</taxon>
        <taxon>Bacteroidota</taxon>
        <taxon>Cytophagia</taxon>
        <taxon>Cytophagales</taxon>
        <taxon>Roseivirgaceae</taxon>
        <taxon>Roseivirga</taxon>
    </lineage>
</organism>
<dbReference type="FunFam" id="3.10.300.10:FF:000001">
    <property type="entry name" value="Putative 3-methyladenine DNA glycosylase"/>
    <property type="match status" value="1"/>
</dbReference>
<dbReference type="InterPro" id="IPR011034">
    <property type="entry name" value="Formyl_transferase-like_C_sf"/>
</dbReference>
<dbReference type="NCBIfam" id="NF002003">
    <property type="entry name" value="PRK00802.1-3"/>
    <property type="match status" value="1"/>
</dbReference>
<evidence type="ECO:0000256" key="1">
    <source>
        <dbReference type="ARBA" id="ARBA00009232"/>
    </source>
</evidence>
<protein>
    <recommendedName>
        <fullName evidence="5">Putative 3-methyladenine DNA glycosylase</fullName>
        <ecNumber evidence="5">3.2.2.-</ecNumber>
    </recommendedName>
</protein>
<evidence type="ECO:0000256" key="3">
    <source>
        <dbReference type="ARBA" id="ARBA00022801"/>
    </source>
</evidence>
<evidence type="ECO:0000256" key="5">
    <source>
        <dbReference type="HAMAP-Rule" id="MF_00527"/>
    </source>
</evidence>
<dbReference type="RefSeq" id="WP_053222084.1">
    <property type="nucleotide sequence ID" value="NZ_JSVA01000003.1"/>
</dbReference>
<evidence type="ECO:0000313" key="6">
    <source>
        <dbReference type="EMBL" id="KOF04371.1"/>
    </source>
</evidence>
<dbReference type="PANTHER" id="PTHR10429:SF0">
    <property type="entry name" value="DNA-3-METHYLADENINE GLYCOSYLASE"/>
    <property type="match status" value="1"/>
</dbReference>
<dbReference type="PATRIC" id="fig|1566026.4.peg.2170"/>
<dbReference type="PANTHER" id="PTHR10429">
    <property type="entry name" value="DNA-3-METHYLADENINE GLYCOSYLASE"/>
    <property type="match status" value="1"/>
</dbReference>
<keyword evidence="4 5" id="KW-0234">DNA repair</keyword>
<comment type="similarity">
    <text evidence="1 5">Belongs to the DNA glycosylase MPG family.</text>
</comment>
<dbReference type="InterPro" id="IPR036995">
    <property type="entry name" value="MPG_sf"/>
</dbReference>
<dbReference type="Pfam" id="PF02245">
    <property type="entry name" value="Pur_DNA_glyco"/>
    <property type="match status" value="1"/>
</dbReference>
<keyword evidence="2 5" id="KW-0227">DNA damage</keyword>
<evidence type="ECO:0000313" key="7">
    <source>
        <dbReference type="Proteomes" id="UP000036908"/>
    </source>
</evidence>
<comment type="caution">
    <text evidence="6">The sequence shown here is derived from an EMBL/GenBank/DDBJ whole genome shotgun (WGS) entry which is preliminary data.</text>
</comment>
<dbReference type="GO" id="GO:0003905">
    <property type="term" value="F:alkylbase DNA N-glycosylase activity"/>
    <property type="evidence" value="ECO:0007669"/>
    <property type="project" value="InterPro"/>
</dbReference>
<dbReference type="CDD" id="cd00540">
    <property type="entry name" value="AAG"/>
    <property type="match status" value="1"/>
</dbReference>
<keyword evidence="3 5" id="KW-0378">Hydrolase</keyword>
<evidence type="ECO:0000256" key="4">
    <source>
        <dbReference type="ARBA" id="ARBA00023204"/>
    </source>
</evidence>
<dbReference type="Gene3D" id="3.10.300.10">
    <property type="entry name" value="Methylpurine-DNA glycosylase (MPG)"/>
    <property type="match status" value="1"/>
</dbReference>
<gene>
    <name evidence="6" type="ORF">OB69_02340</name>
</gene>
<sequence>MQLTRSFYERNNVDVLAKKLLGKKLVTNFNSVITAGFITEVEAYSGRNDKACHANNGLRTSRTEVMYGAGGYAYVYLCYGIHHMINIVTNVEGQADAVLIRAFEPIEGIDAMLKRRGFDKLTKALTSGPGNVGKALGLNTKTHNGLSLLENEIWIEDQAEVSEEQITSTTRIGVDYAEEDALKPWRFYIKDSKWVSKK</sequence>
<keyword evidence="7" id="KW-1185">Reference proteome</keyword>
<dbReference type="InterPro" id="IPR003180">
    <property type="entry name" value="MPG"/>
</dbReference>
<dbReference type="Proteomes" id="UP000036908">
    <property type="component" value="Unassembled WGS sequence"/>
</dbReference>
<dbReference type="SUPFAM" id="SSF50486">
    <property type="entry name" value="FMT C-terminal domain-like"/>
    <property type="match status" value="1"/>
</dbReference>
<reference evidence="7" key="1">
    <citation type="submission" date="2014-11" db="EMBL/GenBank/DDBJ databases">
        <title>Genome sequencing of Roseivirga sp. D-25.</title>
        <authorList>
            <person name="Selvaratnam C."/>
            <person name="Thevarajoo S."/>
            <person name="Goh K.M."/>
            <person name="Eee R."/>
            <person name="Chan K.-G."/>
            <person name="Chong C.S."/>
        </authorList>
    </citation>
    <scope>NUCLEOTIDE SEQUENCE [LARGE SCALE GENOMIC DNA]</scope>
    <source>
        <strain evidence="7">D-25</strain>
    </source>
</reference>
<evidence type="ECO:0000256" key="2">
    <source>
        <dbReference type="ARBA" id="ARBA00022763"/>
    </source>
</evidence>
<dbReference type="GO" id="GO:0003677">
    <property type="term" value="F:DNA binding"/>
    <property type="evidence" value="ECO:0007669"/>
    <property type="project" value="InterPro"/>
</dbReference>
<dbReference type="EC" id="3.2.2.-" evidence="5"/>
<dbReference type="NCBIfam" id="TIGR00567">
    <property type="entry name" value="3mg"/>
    <property type="match status" value="1"/>
</dbReference>
<name>A0A0L8AQ47_9BACT</name>
<dbReference type="GO" id="GO:0006284">
    <property type="term" value="P:base-excision repair"/>
    <property type="evidence" value="ECO:0007669"/>
    <property type="project" value="InterPro"/>
</dbReference>
<dbReference type="HAMAP" id="MF_00527">
    <property type="entry name" value="3MGH"/>
    <property type="match status" value="1"/>
</dbReference>
<proteinExistence type="inferred from homology"/>